<dbReference type="GO" id="GO:0006355">
    <property type="term" value="P:regulation of DNA-templated transcription"/>
    <property type="evidence" value="ECO:0007669"/>
    <property type="project" value="InterPro"/>
</dbReference>
<reference evidence="16" key="1">
    <citation type="journal article" date="2020" name="Fungal Divers.">
        <title>Resolving the Mortierellaceae phylogeny through synthesis of multi-gene phylogenetics and phylogenomics.</title>
        <authorList>
            <person name="Vandepol N."/>
            <person name="Liber J."/>
            <person name="Desiro A."/>
            <person name="Na H."/>
            <person name="Kennedy M."/>
            <person name="Barry K."/>
            <person name="Grigoriev I.V."/>
            <person name="Miller A.N."/>
            <person name="O'Donnell K."/>
            <person name="Stajich J.E."/>
            <person name="Bonito G."/>
        </authorList>
    </citation>
    <scope>NUCLEOTIDE SEQUENCE</scope>
    <source>
        <strain evidence="16">NRRL 28262</strain>
    </source>
</reference>
<dbReference type="EMBL" id="JAAAIL010001387">
    <property type="protein sequence ID" value="KAG0269859.1"/>
    <property type="molecule type" value="Genomic_DNA"/>
</dbReference>
<keyword evidence="5" id="KW-0479">Metal-binding</keyword>
<feature type="compositionally biased region" description="Basic and acidic residues" evidence="14">
    <location>
        <begin position="1"/>
        <end position="10"/>
    </location>
</feature>
<dbReference type="Gene3D" id="3.30.60.60">
    <property type="entry name" value="N-acetyl transferase-like"/>
    <property type="match status" value="1"/>
</dbReference>
<feature type="region of interest" description="Disordered" evidence="14">
    <location>
        <begin position="1"/>
        <end position="21"/>
    </location>
</feature>
<dbReference type="AlphaFoldDB" id="A0AAD4D814"/>
<dbReference type="InterPro" id="IPR002717">
    <property type="entry name" value="HAT_MYST-type"/>
</dbReference>
<dbReference type="PANTHER" id="PTHR10615:SF219">
    <property type="entry name" value="HISTONE ACETYLTRANSFERASE KAT5"/>
    <property type="match status" value="1"/>
</dbReference>
<dbReference type="InterPro" id="IPR025995">
    <property type="entry name" value="Tudor-knot"/>
</dbReference>
<feature type="compositionally biased region" description="Low complexity" evidence="14">
    <location>
        <begin position="590"/>
        <end position="601"/>
    </location>
</feature>
<dbReference type="Gene3D" id="1.10.10.10">
    <property type="entry name" value="Winged helix-like DNA-binding domain superfamily/Winged helix DNA-binding domain"/>
    <property type="match status" value="1"/>
</dbReference>
<keyword evidence="6" id="KW-0863">Zinc-finger</keyword>
<evidence type="ECO:0000256" key="2">
    <source>
        <dbReference type="ARBA" id="ARBA00010107"/>
    </source>
</evidence>
<dbReference type="GO" id="GO:0046972">
    <property type="term" value="F:histone H4K16 acetyltransferase activity"/>
    <property type="evidence" value="ECO:0007669"/>
    <property type="project" value="TreeGrafter"/>
</dbReference>
<dbReference type="GO" id="GO:0035267">
    <property type="term" value="C:NuA4 histone acetyltransferase complex"/>
    <property type="evidence" value="ECO:0007669"/>
    <property type="project" value="TreeGrafter"/>
</dbReference>
<feature type="active site" description="Proton donor/acceptor" evidence="13">
    <location>
        <position position="336"/>
    </location>
</feature>
<evidence type="ECO:0000256" key="8">
    <source>
        <dbReference type="ARBA" id="ARBA00022990"/>
    </source>
</evidence>
<keyword evidence="11" id="KW-0539">Nucleus</keyword>
<keyword evidence="4" id="KW-0808">Transferase</keyword>
<keyword evidence="9" id="KW-0805">Transcription regulation</keyword>
<name>A0AAD4D814_9FUNG</name>
<evidence type="ECO:0000256" key="14">
    <source>
        <dbReference type="SAM" id="MobiDB-lite"/>
    </source>
</evidence>
<dbReference type="Pfam" id="PF11717">
    <property type="entry name" value="Tudor-knot"/>
    <property type="match status" value="1"/>
</dbReference>
<evidence type="ECO:0000256" key="11">
    <source>
        <dbReference type="ARBA" id="ARBA00023242"/>
    </source>
</evidence>
<evidence type="ECO:0000256" key="5">
    <source>
        <dbReference type="ARBA" id="ARBA00022723"/>
    </source>
</evidence>
<dbReference type="InterPro" id="IPR050603">
    <property type="entry name" value="MYST_HAT"/>
</dbReference>
<dbReference type="GO" id="GO:0008270">
    <property type="term" value="F:zinc ion binding"/>
    <property type="evidence" value="ECO:0007669"/>
    <property type="project" value="UniProtKB-KW"/>
</dbReference>
<dbReference type="PANTHER" id="PTHR10615">
    <property type="entry name" value="HISTONE ACETYLTRANSFERASE"/>
    <property type="match status" value="1"/>
</dbReference>
<evidence type="ECO:0000313" key="16">
    <source>
        <dbReference type="EMBL" id="KAG0269859.1"/>
    </source>
</evidence>
<evidence type="ECO:0000259" key="15">
    <source>
        <dbReference type="PROSITE" id="PS51726"/>
    </source>
</evidence>
<dbReference type="GO" id="GO:0005634">
    <property type="term" value="C:nucleus"/>
    <property type="evidence" value="ECO:0007669"/>
    <property type="project" value="UniProtKB-SubCell"/>
</dbReference>
<gene>
    <name evidence="16" type="primary">KAT8</name>
    <name evidence="16" type="ORF">BGZ95_001871</name>
</gene>
<organism evidence="16 17">
    <name type="scientific">Linnemannia exigua</name>
    <dbReference type="NCBI Taxonomy" id="604196"/>
    <lineage>
        <taxon>Eukaryota</taxon>
        <taxon>Fungi</taxon>
        <taxon>Fungi incertae sedis</taxon>
        <taxon>Mucoromycota</taxon>
        <taxon>Mortierellomycotina</taxon>
        <taxon>Mortierellomycetes</taxon>
        <taxon>Mortierellales</taxon>
        <taxon>Mortierellaceae</taxon>
        <taxon>Linnemannia</taxon>
    </lineage>
</organism>
<dbReference type="PROSITE" id="PS51726">
    <property type="entry name" value="MYST_HAT"/>
    <property type="match status" value="1"/>
</dbReference>
<feature type="region of interest" description="Disordered" evidence="14">
    <location>
        <begin position="434"/>
        <end position="474"/>
    </location>
</feature>
<dbReference type="SUPFAM" id="SSF55729">
    <property type="entry name" value="Acyl-CoA N-acyltransferases (Nat)"/>
    <property type="match status" value="1"/>
</dbReference>
<evidence type="ECO:0000256" key="1">
    <source>
        <dbReference type="ARBA" id="ARBA00004123"/>
    </source>
</evidence>
<keyword evidence="7" id="KW-0862">Zinc</keyword>
<dbReference type="FunFam" id="3.30.60.60:FF:000001">
    <property type="entry name" value="Histone acetyltransferase"/>
    <property type="match status" value="1"/>
</dbReference>
<keyword evidence="8" id="KW-0007">Acetylation</keyword>
<dbReference type="SUPFAM" id="SSF54160">
    <property type="entry name" value="Chromo domain-like"/>
    <property type="match status" value="1"/>
</dbReference>
<keyword evidence="17" id="KW-1185">Reference proteome</keyword>
<feature type="compositionally biased region" description="Polar residues" evidence="14">
    <location>
        <begin position="453"/>
        <end position="462"/>
    </location>
</feature>
<dbReference type="InterPro" id="IPR016197">
    <property type="entry name" value="Chromo-like_dom_sf"/>
</dbReference>
<protein>
    <recommendedName>
        <fullName evidence="3">histone acetyltransferase</fullName>
        <ecNumber evidence="3">2.3.1.48</ecNumber>
    </recommendedName>
</protein>
<feature type="region of interest" description="Disordered" evidence="14">
    <location>
        <begin position="79"/>
        <end position="155"/>
    </location>
</feature>
<feature type="domain" description="MYST-type HAT" evidence="15">
    <location>
        <begin position="157"/>
        <end position="523"/>
    </location>
</feature>
<evidence type="ECO:0000256" key="12">
    <source>
        <dbReference type="ARBA" id="ARBA00023315"/>
    </source>
</evidence>
<comment type="subcellular location">
    <subcellularLocation>
        <location evidence="1">Nucleus</location>
    </subcellularLocation>
</comment>
<feature type="region of interest" description="Disordered" evidence="14">
    <location>
        <begin position="556"/>
        <end position="603"/>
    </location>
</feature>
<dbReference type="EC" id="2.3.1.48" evidence="3"/>
<dbReference type="Proteomes" id="UP001194580">
    <property type="component" value="Unassembled WGS sequence"/>
</dbReference>
<evidence type="ECO:0000256" key="3">
    <source>
        <dbReference type="ARBA" id="ARBA00013184"/>
    </source>
</evidence>
<keyword evidence="10" id="KW-0804">Transcription</keyword>
<comment type="similarity">
    <text evidence="2">Belongs to the MYST (SAS/MOZ) family.</text>
</comment>
<evidence type="ECO:0000256" key="9">
    <source>
        <dbReference type="ARBA" id="ARBA00023015"/>
    </source>
</evidence>
<feature type="compositionally biased region" description="Low complexity" evidence="14">
    <location>
        <begin position="93"/>
        <end position="111"/>
    </location>
</feature>
<evidence type="ECO:0000256" key="4">
    <source>
        <dbReference type="ARBA" id="ARBA00022679"/>
    </source>
</evidence>
<comment type="caution">
    <text evidence="16">The sequence shown here is derived from an EMBL/GenBank/DDBJ whole genome shotgun (WGS) entry which is preliminary data.</text>
</comment>
<evidence type="ECO:0000256" key="7">
    <source>
        <dbReference type="ARBA" id="ARBA00022833"/>
    </source>
</evidence>
<proteinExistence type="inferred from homology"/>
<feature type="region of interest" description="Disordered" evidence="14">
    <location>
        <begin position="366"/>
        <end position="397"/>
    </location>
</feature>
<evidence type="ECO:0000256" key="13">
    <source>
        <dbReference type="PIRSR" id="PIRSR602717-51"/>
    </source>
</evidence>
<sequence>METHKKDKDSNGNSSNGNTTVEIGGFYTIIGKDLREYKVEVLGKRVSELETLVYIHYDGTDKRLDEWVDIARLTPLKDQKKASTPITGGGPETPGSTDTATSAISTATDASESGAGGRPKRKAIKDERSGEVSQDGSVIKPISPHGHGHDHDEEDVPQVRNVEWILYGGYDIATWYYSPYPDEYQDCQRLFICEYCLKYIRTVESFITHTKNTCKRKRPPGTVVYSKGVNKIYKVDGKTNKLYCQNLCLLAKLFLDNKTLYFDVPGFQFFVLTETRSSDRADVPVGFFSKEIVSYDGYNLACILVLPPFQRKSYGKLLIEFSYELTKIEGKVGSPEKPLSDLGKLGYVSYWITAILRELYPRPWPAKRPPMPLPGSGTGGGRGGDRRRSRALSSASGTSSSVAAVAAGAGAVVKAEESVSGGDASLMNKVKEEKNNEEVLSDAMDVDPPAASDTDTSSTQDVKTPAPQQPQKGKEVAFSIRELAARTGIMEEDLLETLVTMGWMSHWQQLSASASSSTSTGVPVVVKNAKRNYRKLRKFQEQQQLFEKFGGALHHEHDGHELEGGSGAVKGHHSYGSRHGHGYGHGHGSGSSHSPSSSTSYNATAAAGTTVEMMAGGAAQAQVQAHATSTRPASASASSMPMTAMSATTKDVVAVVTMEMVREYQDRHNIRLEPYLDWNAIDWVAYRSTLEPPQ</sequence>
<accession>A0AAD4D814</accession>
<evidence type="ECO:0000313" key="17">
    <source>
        <dbReference type="Proteomes" id="UP001194580"/>
    </source>
</evidence>
<dbReference type="Pfam" id="PF01853">
    <property type="entry name" value="MOZ_SAS"/>
    <property type="match status" value="1"/>
</dbReference>
<dbReference type="InterPro" id="IPR036388">
    <property type="entry name" value="WH-like_DNA-bd_sf"/>
</dbReference>
<dbReference type="Gene3D" id="2.30.30.140">
    <property type="match status" value="1"/>
</dbReference>
<dbReference type="InterPro" id="IPR040706">
    <property type="entry name" value="Zf-MYST"/>
</dbReference>
<evidence type="ECO:0000256" key="10">
    <source>
        <dbReference type="ARBA" id="ARBA00023163"/>
    </source>
</evidence>
<keyword evidence="12" id="KW-0012">Acyltransferase</keyword>
<evidence type="ECO:0000256" key="6">
    <source>
        <dbReference type="ARBA" id="ARBA00022771"/>
    </source>
</evidence>
<feature type="compositionally biased region" description="Basic residues" evidence="14">
    <location>
        <begin position="570"/>
        <end position="584"/>
    </location>
</feature>
<dbReference type="Pfam" id="PF17772">
    <property type="entry name" value="zf-MYST"/>
    <property type="match status" value="1"/>
</dbReference>
<dbReference type="Gene3D" id="3.40.630.30">
    <property type="match status" value="1"/>
</dbReference>
<dbReference type="InterPro" id="IPR016181">
    <property type="entry name" value="Acyl_CoA_acyltransferase"/>
</dbReference>